<evidence type="ECO:0008006" key="5">
    <source>
        <dbReference type="Google" id="ProtNLM"/>
    </source>
</evidence>
<evidence type="ECO:0000256" key="1">
    <source>
        <dbReference type="SAM" id="Phobius"/>
    </source>
</evidence>
<dbReference type="SUPFAM" id="SSF63829">
    <property type="entry name" value="Calcium-dependent phosphotriesterase"/>
    <property type="match status" value="1"/>
</dbReference>
<dbReference type="RefSeq" id="WP_199264144.1">
    <property type="nucleotide sequence ID" value="NZ_CP054140.1"/>
</dbReference>
<keyword evidence="1" id="KW-1133">Transmembrane helix</keyword>
<feature type="signal peptide" evidence="2">
    <location>
        <begin position="1"/>
        <end position="25"/>
    </location>
</feature>
<dbReference type="EMBL" id="CP054140">
    <property type="protein sequence ID" value="QQG65322.1"/>
    <property type="molecule type" value="Genomic_DNA"/>
</dbReference>
<feature type="chain" id="PRO_5032652227" description="Delta-60 repeat domain-containing protein" evidence="2">
    <location>
        <begin position="26"/>
        <end position="811"/>
    </location>
</feature>
<gene>
    <name evidence="3" type="ORF">HP555_05305</name>
</gene>
<dbReference type="NCBIfam" id="NF041770">
    <property type="entry name" value="CFI_box_CTERM"/>
    <property type="match status" value="1"/>
</dbReference>
<keyword evidence="1" id="KW-0472">Membrane</keyword>
<keyword evidence="4" id="KW-1185">Reference proteome</keyword>
<name>A0A7T5VCE1_9BACT</name>
<keyword evidence="1" id="KW-0812">Transmembrane</keyword>
<dbReference type="Pfam" id="PF17164">
    <property type="entry name" value="DUF5122"/>
    <property type="match status" value="3"/>
</dbReference>
<dbReference type="KEGG" id="dog:HP555_05305"/>
<evidence type="ECO:0000256" key="2">
    <source>
        <dbReference type="SAM" id="SignalP"/>
    </source>
</evidence>
<dbReference type="InterPro" id="IPR013431">
    <property type="entry name" value="Delta_60_rpt"/>
</dbReference>
<dbReference type="Gene3D" id="2.80.10.50">
    <property type="match status" value="3"/>
</dbReference>
<dbReference type="Proteomes" id="UP000596092">
    <property type="component" value="Chromosome"/>
</dbReference>
<organism evidence="3 4">
    <name type="scientific">Desulfobulbus oligotrophicus</name>
    <dbReference type="NCBI Taxonomy" id="1909699"/>
    <lineage>
        <taxon>Bacteria</taxon>
        <taxon>Pseudomonadati</taxon>
        <taxon>Thermodesulfobacteriota</taxon>
        <taxon>Desulfobulbia</taxon>
        <taxon>Desulfobulbales</taxon>
        <taxon>Desulfobulbaceae</taxon>
        <taxon>Desulfobulbus</taxon>
    </lineage>
</organism>
<proteinExistence type="predicted"/>
<keyword evidence="2" id="KW-0732">Signal</keyword>
<evidence type="ECO:0000313" key="4">
    <source>
        <dbReference type="Proteomes" id="UP000596092"/>
    </source>
</evidence>
<evidence type="ECO:0000313" key="3">
    <source>
        <dbReference type="EMBL" id="QQG65322.1"/>
    </source>
</evidence>
<sequence>MLKVHTQVKWWCLILGCLYSTVAVAVTGLDTSFGVNGRLAIELGHKNNGYAVLVQPDGKIVMAGSSGKSGDLNFSLLRFHPDGSLDPSFDGDGSVLTSLSDGDDEALALALLDDGRIIAAGYSYNGKDRDFAIICYRQDGSLDRSFGDRGVVLTAIGNGNEEITAVVVGESNTITVAGSTEGTVGRIVAVARYFINGELDRSFGEHGISLIGVGEDASAEGVLQRSDGSLVVSGSTLQQQKSSFLLVGLDRYGTLDPGFGHNGVTVAPEHFDPSEGYGLAFDDKGRIYVAGAVGSPDNRDSALFRFTPQGEPDTSFGEQGAVITGMSSEDDVLYSVSVSKHEVAAGGFTTDAGTRQMLLLSYPLETEIVAETKQQPVFRIVSQDNADDTSVQESSYKSKTRLLIRQLQMWNNRLRIHDLQISDSITSPSALVPAVKRARHGTILSSVENRPLYFRCTDGTMALRLSGYVQQISHFLLPQAMAAPGMQSNPSERETFAAPKVFSTSFSEGESVGFAVVSDRDGNILVVGTAEGVEASSMVATRFSAEELVDRITDTPGRRHRGIITTMPTKITQTSITSGGEIDAEFEKDVVGRGLVFSLHSGPVHPEIAFEDDLPASMLPAAAFAAQDSGDQVRNKAVSAGQDLSVPFTKGGHVESGEGTGTFVVQIDHLLPGSLYYLRSYARTVGGDVYYGNQLAVRTADACFIATASFGGFLHPAVGILREFRDRVLYQYSPGRWLIEVYYSFSQPVAEVIAEHTSLRWTAQVLLLPLVGFSWLALKVGLAAAVCSLLAIAVAVHWLFSRVRHGVQGSL</sequence>
<accession>A0A7T5VCE1</accession>
<reference evidence="3 4" key="1">
    <citation type="submission" date="2020-05" db="EMBL/GenBank/DDBJ databases">
        <title>Complete genome of Desulfobulbus oligotrophicus.</title>
        <authorList>
            <person name="Podar M."/>
        </authorList>
    </citation>
    <scope>NUCLEOTIDE SEQUENCE [LARGE SCALE GENOMIC DNA]</scope>
    <source>
        <strain evidence="3 4">Prop6</strain>
    </source>
</reference>
<feature type="transmembrane region" description="Helical" evidence="1">
    <location>
        <begin position="775"/>
        <end position="800"/>
    </location>
</feature>
<protein>
    <recommendedName>
        <fullName evidence="5">Delta-60 repeat domain-containing protein</fullName>
    </recommendedName>
</protein>
<dbReference type="InterPro" id="IPR049886">
    <property type="entry name" value="CFI_box_CTERM_dom"/>
</dbReference>
<dbReference type="AlphaFoldDB" id="A0A7T5VCE1"/>
<dbReference type="NCBIfam" id="TIGR02608">
    <property type="entry name" value="delta_60_rpt"/>
    <property type="match status" value="5"/>
</dbReference>